<feature type="domain" description="Acyltransferase 3" evidence="2">
    <location>
        <begin position="54"/>
        <end position="385"/>
    </location>
</feature>
<feature type="transmembrane region" description="Helical" evidence="1">
    <location>
        <begin position="193"/>
        <end position="210"/>
    </location>
</feature>
<dbReference type="GO" id="GO:0016747">
    <property type="term" value="F:acyltransferase activity, transferring groups other than amino-acyl groups"/>
    <property type="evidence" value="ECO:0007669"/>
    <property type="project" value="InterPro"/>
</dbReference>
<feature type="transmembrane region" description="Helical" evidence="1">
    <location>
        <begin position="405"/>
        <end position="424"/>
    </location>
</feature>
<feature type="transmembrane region" description="Helical" evidence="1">
    <location>
        <begin position="222"/>
        <end position="240"/>
    </location>
</feature>
<evidence type="ECO:0000259" key="2">
    <source>
        <dbReference type="Pfam" id="PF01757"/>
    </source>
</evidence>
<feature type="transmembrane region" description="Helical" evidence="1">
    <location>
        <begin position="57"/>
        <end position="72"/>
    </location>
</feature>
<protein>
    <submittedName>
        <fullName evidence="4">Putative acyltransferase</fullName>
    </submittedName>
</protein>
<accession>H5UMZ6</accession>
<keyword evidence="1" id="KW-0472">Membrane</keyword>
<feature type="transmembrane region" description="Helical" evidence="1">
    <location>
        <begin position="363"/>
        <end position="384"/>
    </location>
</feature>
<evidence type="ECO:0000256" key="1">
    <source>
        <dbReference type="SAM" id="Phobius"/>
    </source>
</evidence>
<keyword evidence="1" id="KW-0812">Transmembrane</keyword>
<dbReference type="InterPro" id="IPR002656">
    <property type="entry name" value="Acyl_transf_3_dom"/>
</dbReference>
<sequence length="723" mass="78061">MGGSWDRAGLTSRVASVRLGGDVRLYAGGMVQVAEVAEVDGRASADSRRPVRRDIQALRAFAVMSVVVYHVWPSVMPGGFVGVDVFFVISGFLITSHLLSEVERRGTVRTGRFWARRIRRLLPASCTVLAVSLVLVVLVAPRVSWALNLRDVRTGAAYVENWALASRAVDYLAAEEAPGVAQHYWSLAVEEQFYLVWPLLVFAAARASWWPGGSARARVGRALALVTAVSFLAGLVWTWATPAPAFFNTFGRAWEFGVGGLVAVWRLGQVLGEHARAAWAWVAVVVLGATAFLLPGHEVSFPGWAALVPVGAAALFLVAGESRLRTSPTRYYAFPAVQWLGDHSYGIYLWHWPFVVLAPFVTGHPVGLVDGVALVAGTFVAAWVTKRWVEDPFRGGALTRSTRGAFLFALVGPGLLVACSTLLLHRVDRGVAESAARVTKSISSGEACVGAEAMDPGCPDRFRRPDDFDSAFADRDYDAAAYDCQVDADSAEVKICRFGRADSPRLRVALVGNSHAVHLVPALTEYGRSRGWEVLLAAQTDCLGVDRAVEGGQSPGCARRARELPRLLEREGVDVVVFASHDNAEGYVAGPSTSRAQVAEAEARTVTSWRRYVDRGMRVLVLGDVPGVRPESGPACVAVGSADDPCARPRDEVAHDNLFDVVARRHPELVAHHALTALMCDDDRCHAMVGGVSVYRDAHHLTRTYARTMADDVGGAVARAARR</sequence>
<keyword evidence="5" id="KW-1185">Reference proteome</keyword>
<dbReference type="Pfam" id="PF19040">
    <property type="entry name" value="SGNH"/>
    <property type="match status" value="1"/>
</dbReference>
<dbReference type="GO" id="GO:0009103">
    <property type="term" value="P:lipopolysaccharide biosynthetic process"/>
    <property type="evidence" value="ECO:0007669"/>
    <property type="project" value="TreeGrafter"/>
</dbReference>
<dbReference type="Pfam" id="PF01757">
    <property type="entry name" value="Acyl_transf_3"/>
    <property type="match status" value="1"/>
</dbReference>
<evidence type="ECO:0000313" key="5">
    <source>
        <dbReference type="Proteomes" id="UP000004367"/>
    </source>
</evidence>
<feature type="transmembrane region" description="Helical" evidence="1">
    <location>
        <begin position="78"/>
        <end position="100"/>
    </location>
</feature>
<feature type="domain" description="SGNH" evidence="3">
    <location>
        <begin position="484"/>
        <end position="711"/>
    </location>
</feature>
<gene>
    <name evidence="4" type="ORF">MOPEL_003_01290</name>
</gene>
<keyword evidence="4" id="KW-0808">Transferase</keyword>
<feature type="transmembrane region" description="Helical" evidence="1">
    <location>
        <begin position="301"/>
        <end position="319"/>
    </location>
</feature>
<keyword evidence="1" id="KW-1133">Transmembrane helix</keyword>
<dbReference type="PANTHER" id="PTHR23028">
    <property type="entry name" value="ACETYLTRANSFERASE"/>
    <property type="match status" value="1"/>
</dbReference>
<dbReference type="PANTHER" id="PTHR23028:SF53">
    <property type="entry name" value="ACYL_TRANSF_3 DOMAIN-CONTAINING PROTEIN"/>
    <property type="match status" value="1"/>
</dbReference>
<evidence type="ECO:0000313" key="4">
    <source>
        <dbReference type="EMBL" id="GAB47104.1"/>
    </source>
</evidence>
<dbReference type="InterPro" id="IPR043968">
    <property type="entry name" value="SGNH"/>
</dbReference>
<dbReference type="GO" id="GO:0016020">
    <property type="term" value="C:membrane"/>
    <property type="evidence" value="ECO:0007669"/>
    <property type="project" value="TreeGrafter"/>
</dbReference>
<proteinExistence type="predicted"/>
<comment type="caution">
    <text evidence="4">The sequence shown here is derived from an EMBL/GenBank/DDBJ whole genome shotgun (WGS) entry which is preliminary data.</text>
</comment>
<name>H5UMZ6_9MICO</name>
<feature type="transmembrane region" description="Helical" evidence="1">
    <location>
        <begin position="277"/>
        <end position="295"/>
    </location>
</feature>
<dbReference type="InterPro" id="IPR050879">
    <property type="entry name" value="Acyltransferase_3"/>
</dbReference>
<dbReference type="AlphaFoldDB" id="H5UMZ6"/>
<organism evidence="4 5">
    <name type="scientific">Mobilicoccus pelagius NBRC 104925</name>
    <dbReference type="NCBI Taxonomy" id="1089455"/>
    <lineage>
        <taxon>Bacteria</taxon>
        <taxon>Bacillati</taxon>
        <taxon>Actinomycetota</taxon>
        <taxon>Actinomycetes</taxon>
        <taxon>Micrococcales</taxon>
        <taxon>Dermatophilaceae</taxon>
        <taxon>Mobilicoccus</taxon>
    </lineage>
</organism>
<dbReference type="Proteomes" id="UP000004367">
    <property type="component" value="Unassembled WGS sequence"/>
</dbReference>
<reference evidence="4 5" key="1">
    <citation type="submission" date="2012-02" db="EMBL/GenBank/DDBJ databases">
        <title>Whole genome shotgun sequence of Mobilicoccus pelagius NBRC 104925.</title>
        <authorList>
            <person name="Yoshida Y."/>
            <person name="Hosoyama A."/>
            <person name="Tsuchikane K."/>
            <person name="Katsumata H."/>
            <person name="Yamazaki S."/>
            <person name="Fujita N."/>
        </authorList>
    </citation>
    <scope>NUCLEOTIDE SEQUENCE [LARGE SCALE GENOMIC DNA]</scope>
    <source>
        <strain evidence="4 5">NBRC 104925</strain>
    </source>
</reference>
<feature type="transmembrane region" description="Helical" evidence="1">
    <location>
        <begin position="121"/>
        <end position="140"/>
    </location>
</feature>
<keyword evidence="4" id="KW-0012">Acyltransferase</keyword>
<evidence type="ECO:0000259" key="3">
    <source>
        <dbReference type="Pfam" id="PF19040"/>
    </source>
</evidence>
<dbReference type="STRING" id="1089455.MOPEL_003_01290"/>
<dbReference type="eggNOG" id="COG1835">
    <property type="taxonomic scope" value="Bacteria"/>
</dbReference>
<dbReference type="EMBL" id="BAFE01000003">
    <property type="protein sequence ID" value="GAB47104.1"/>
    <property type="molecule type" value="Genomic_DNA"/>
</dbReference>